<comment type="caution">
    <text evidence="1">The sequence shown here is derived from an EMBL/GenBank/DDBJ whole genome shotgun (WGS) entry which is preliminary data.</text>
</comment>
<reference evidence="1" key="1">
    <citation type="submission" date="2021-06" db="EMBL/GenBank/DDBJ databases">
        <authorList>
            <person name="Kallberg Y."/>
            <person name="Tangrot J."/>
            <person name="Rosling A."/>
        </authorList>
    </citation>
    <scope>NUCLEOTIDE SEQUENCE</scope>
    <source>
        <strain evidence="1">UK204</strain>
    </source>
</reference>
<proteinExistence type="predicted"/>
<sequence>MSKEFTSKHPNREQLTILMTTKTIKWHHIKDLRLRIPSSSISVKYRLVTSKSLQKENLSKNIQMLDHDLALFSDNKQHIFDIKLEPVITKRRRYDQFRQVNNIGINQNKESE</sequence>
<dbReference type="OrthoDB" id="2378177at2759"/>
<dbReference type="AlphaFoldDB" id="A0A9N9NB47"/>
<keyword evidence="2" id="KW-1185">Reference proteome</keyword>
<name>A0A9N9NB47_9GLOM</name>
<organism evidence="1 2">
    <name type="scientific">Funneliformis caledonium</name>
    <dbReference type="NCBI Taxonomy" id="1117310"/>
    <lineage>
        <taxon>Eukaryota</taxon>
        <taxon>Fungi</taxon>
        <taxon>Fungi incertae sedis</taxon>
        <taxon>Mucoromycota</taxon>
        <taxon>Glomeromycotina</taxon>
        <taxon>Glomeromycetes</taxon>
        <taxon>Glomerales</taxon>
        <taxon>Glomeraceae</taxon>
        <taxon>Funneliformis</taxon>
    </lineage>
</organism>
<dbReference type="EMBL" id="CAJVPQ010010197">
    <property type="protein sequence ID" value="CAG8720952.1"/>
    <property type="molecule type" value="Genomic_DNA"/>
</dbReference>
<dbReference type="Proteomes" id="UP000789570">
    <property type="component" value="Unassembled WGS sequence"/>
</dbReference>
<accession>A0A9N9NB47</accession>
<evidence type="ECO:0000313" key="2">
    <source>
        <dbReference type="Proteomes" id="UP000789570"/>
    </source>
</evidence>
<gene>
    <name evidence="1" type="ORF">FCALED_LOCUS14387</name>
</gene>
<protein>
    <submittedName>
        <fullName evidence="1">10811_t:CDS:1</fullName>
    </submittedName>
</protein>
<evidence type="ECO:0000313" key="1">
    <source>
        <dbReference type="EMBL" id="CAG8720952.1"/>
    </source>
</evidence>